<evidence type="ECO:0000313" key="3">
    <source>
        <dbReference type="Proteomes" id="UP000314294"/>
    </source>
</evidence>
<evidence type="ECO:0000256" key="1">
    <source>
        <dbReference type="SAM" id="Phobius"/>
    </source>
</evidence>
<comment type="caution">
    <text evidence="2">The sequence shown here is derived from an EMBL/GenBank/DDBJ whole genome shotgun (WGS) entry which is preliminary data.</text>
</comment>
<accession>A0A4Z2G0M3</accession>
<keyword evidence="1" id="KW-1133">Transmembrane helix</keyword>
<reference evidence="2 3" key="1">
    <citation type="submission" date="2019-03" db="EMBL/GenBank/DDBJ databases">
        <title>First draft genome of Liparis tanakae, snailfish: a comprehensive survey of snailfish specific genes.</title>
        <authorList>
            <person name="Kim W."/>
            <person name="Song I."/>
            <person name="Jeong J.-H."/>
            <person name="Kim D."/>
            <person name="Kim S."/>
            <person name="Ryu S."/>
            <person name="Song J.Y."/>
            <person name="Lee S.K."/>
        </authorList>
    </citation>
    <scope>NUCLEOTIDE SEQUENCE [LARGE SCALE GENOMIC DNA]</scope>
    <source>
        <tissue evidence="2">Muscle</tissue>
    </source>
</reference>
<feature type="transmembrane region" description="Helical" evidence="1">
    <location>
        <begin position="22"/>
        <end position="44"/>
    </location>
</feature>
<sequence>MCYGMLRCVTFKKSPPAVPYKAIALAIFLFVIGSLLIIFGALLLSGTIKVEVSLGRIASIGLTSRSIATAVETVSRW</sequence>
<evidence type="ECO:0000313" key="2">
    <source>
        <dbReference type="EMBL" id="TNN46384.1"/>
    </source>
</evidence>
<dbReference type="Proteomes" id="UP000314294">
    <property type="component" value="Unassembled WGS sequence"/>
</dbReference>
<keyword evidence="1 2" id="KW-0812">Transmembrane</keyword>
<name>A0A4Z2G0M3_9TELE</name>
<dbReference type="EMBL" id="SRLO01000791">
    <property type="protein sequence ID" value="TNN46384.1"/>
    <property type="molecule type" value="Genomic_DNA"/>
</dbReference>
<protein>
    <submittedName>
        <fullName evidence="2">Transmembrane protein 230</fullName>
    </submittedName>
</protein>
<dbReference type="OrthoDB" id="5597044at2759"/>
<proteinExistence type="predicted"/>
<keyword evidence="3" id="KW-1185">Reference proteome</keyword>
<keyword evidence="1" id="KW-0472">Membrane</keyword>
<gene>
    <name evidence="2" type="primary">TMEM230_0</name>
    <name evidence="2" type="ORF">EYF80_043417</name>
</gene>
<organism evidence="2 3">
    <name type="scientific">Liparis tanakae</name>
    <name type="common">Tanaka's snailfish</name>
    <dbReference type="NCBI Taxonomy" id="230148"/>
    <lineage>
        <taxon>Eukaryota</taxon>
        <taxon>Metazoa</taxon>
        <taxon>Chordata</taxon>
        <taxon>Craniata</taxon>
        <taxon>Vertebrata</taxon>
        <taxon>Euteleostomi</taxon>
        <taxon>Actinopterygii</taxon>
        <taxon>Neopterygii</taxon>
        <taxon>Teleostei</taxon>
        <taxon>Neoteleostei</taxon>
        <taxon>Acanthomorphata</taxon>
        <taxon>Eupercaria</taxon>
        <taxon>Perciformes</taxon>
        <taxon>Cottioidei</taxon>
        <taxon>Cottales</taxon>
        <taxon>Liparidae</taxon>
        <taxon>Liparis</taxon>
    </lineage>
</organism>
<dbReference type="AlphaFoldDB" id="A0A4Z2G0M3"/>